<organism evidence="1 2">
    <name type="scientific">Hypoxylon rubiginosum</name>
    <dbReference type="NCBI Taxonomy" id="110542"/>
    <lineage>
        <taxon>Eukaryota</taxon>
        <taxon>Fungi</taxon>
        <taxon>Dikarya</taxon>
        <taxon>Ascomycota</taxon>
        <taxon>Pezizomycotina</taxon>
        <taxon>Sordariomycetes</taxon>
        <taxon>Xylariomycetidae</taxon>
        <taxon>Xylariales</taxon>
        <taxon>Hypoxylaceae</taxon>
        <taxon>Hypoxylon</taxon>
    </lineage>
</organism>
<accession>A0ACC0D7S0</accession>
<protein>
    <submittedName>
        <fullName evidence="1">Uncharacterized protein</fullName>
    </submittedName>
</protein>
<proteinExistence type="predicted"/>
<dbReference type="Proteomes" id="UP001497680">
    <property type="component" value="Unassembled WGS sequence"/>
</dbReference>
<name>A0ACC0D7S0_9PEZI</name>
<dbReference type="EMBL" id="MU394300">
    <property type="protein sequence ID" value="KAI6088613.1"/>
    <property type="molecule type" value="Genomic_DNA"/>
</dbReference>
<evidence type="ECO:0000313" key="1">
    <source>
        <dbReference type="EMBL" id="KAI6088613.1"/>
    </source>
</evidence>
<gene>
    <name evidence="1" type="ORF">F4821DRAFT_257793</name>
</gene>
<comment type="caution">
    <text evidence="1">The sequence shown here is derived from an EMBL/GenBank/DDBJ whole genome shotgun (WGS) entry which is preliminary data.</text>
</comment>
<evidence type="ECO:0000313" key="2">
    <source>
        <dbReference type="Proteomes" id="UP001497680"/>
    </source>
</evidence>
<sequence>MSSLFEQAAAMSTDKPILTKYGHATPGESSGVGPKSTTLSAGKPRGGQKTETSSQQAKAAEMARPEVQTPTPSMKKVKSGIEYFQP</sequence>
<reference evidence="1 2" key="1">
    <citation type="journal article" date="2022" name="New Phytol.">
        <title>Ecological generalism drives hyperdiversity of secondary metabolite gene clusters in xylarialean endophytes.</title>
        <authorList>
            <person name="Franco M.E.E."/>
            <person name="Wisecaver J.H."/>
            <person name="Arnold A.E."/>
            <person name="Ju Y.M."/>
            <person name="Slot J.C."/>
            <person name="Ahrendt S."/>
            <person name="Moore L.P."/>
            <person name="Eastman K.E."/>
            <person name="Scott K."/>
            <person name="Konkel Z."/>
            <person name="Mondo S.J."/>
            <person name="Kuo A."/>
            <person name="Hayes R.D."/>
            <person name="Haridas S."/>
            <person name="Andreopoulos B."/>
            <person name="Riley R."/>
            <person name="LaButti K."/>
            <person name="Pangilinan J."/>
            <person name="Lipzen A."/>
            <person name="Amirebrahimi M."/>
            <person name="Yan J."/>
            <person name="Adam C."/>
            <person name="Keymanesh K."/>
            <person name="Ng V."/>
            <person name="Louie K."/>
            <person name="Northen T."/>
            <person name="Drula E."/>
            <person name="Henrissat B."/>
            <person name="Hsieh H.M."/>
            <person name="Youens-Clark K."/>
            <person name="Lutzoni F."/>
            <person name="Miadlikowska J."/>
            <person name="Eastwood D.C."/>
            <person name="Hamelin R.C."/>
            <person name="Grigoriev I.V."/>
            <person name="U'Ren J.M."/>
        </authorList>
    </citation>
    <scope>NUCLEOTIDE SEQUENCE [LARGE SCALE GENOMIC DNA]</scope>
    <source>
        <strain evidence="1 2">ER1909</strain>
    </source>
</reference>
<keyword evidence="2" id="KW-1185">Reference proteome</keyword>